<reference evidence="1 2" key="1">
    <citation type="submission" date="2017-05" db="EMBL/GenBank/DDBJ databases">
        <authorList>
            <person name="Varghese N."/>
            <person name="Submissions S."/>
        </authorList>
    </citation>
    <scope>NUCLEOTIDE SEQUENCE [LARGE SCALE GENOMIC DNA]</scope>
    <source>
        <strain evidence="1 2">DSM 19036</strain>
    </source>
</reference>
<evidence type="ECO:0000313" key="2">
    <source>
        <dbReference type="Proteomes" id="UP000320300"/>
    </source>
</evidence>
<proteinExistence type="predicted"/>
<dbReference type="Proteomes" id="UP000320300">
    <property type="component" value="Unassembled WGS sequence"/>
</dbReference>
<sequence length="46" mass="5482">MELARQGNYSGKIEQSDVHLWFNYYYEFVNLCSLLQTLRIAFAYSV</sequence>
<keyword evidence="2" id="KW-1185">Reference proteome</keyword>
<dbReference type="EMBL" id="FXTN01000004">
    <property type="protein sequence ID" value="SMO65763.1"/>
    <property type="molecule type" value="Genomic_DNA"/>
</dbReference>
<accession>A0A521D225</accession>
<dbReference type="AlphaFoldDB" id="A0A521D225"/>
<organism evidence="1 2">
    <name type="scientific">Pedobacter westerhofensis</name>
    <dbReference type="NCBI Taxonomy" id="425512"/>
    <lineage>
        <taxon>Bacteria</taxon>
        <taxon>Pseudomonadati</taxon>
        <taxon>Bacteroidota</taxon>
        <taxon>Sphingobacteriia</taxon>
        <taxon>Sphingobacteriales</taxon>
        <taxon>Sphingobacteriaceae</taxon>
        <taxon>Pedobacter</taxon>
    </lineage>
</organism>
<gene>
    <name evidence="1" type="ORF">SAMN06265348_104389</name>
</gene>
<evidence type="ECO:0000313" key="1">
    <source>
        <dbReference type="EMBL" id="SMO65763.1"/>
    </source>
</evidence>
<protein>
    <submittedName>
        <fullName evidence="1">Uncharacterized protein</fullName>
    </submittedName>
</protein>
<name>A0A521D225_9SPHI</name>